<proteinExistence type="predicted"/>
<dbReference type="AlphaFoldDB" id="J9FHM9"/>
<dbReference type="EMBL" id="AMCI01009678">
    <property type="protein sequence ID" value="EJW89137.1"/>
    <property type="molecule type" value="Genomic_DNA"/>
</dbReference>
<organism evidence="1">
    <name type="scientific">gut metagenome</name>
    <dbReference type="NCBI Taxonomy" id="749906"/>
    <lineage>
        <taxon>unclassified sequences</taxon>
        <taxon>metagenomes</taxon>
        <taxon>organismal metagenomes</taxon>
    </lineage>
</organism>
<sequence length="72" mass="8215">DIIIEDEIGKSVSFTKRRFKDALETMVMLEGALMEDFTSRINPIAIETMAMLVGDESLQFRFVDNNLAQVYP</sequence>
<accession>J9FHM9</accession>
<feature type="non-terminal residue" evidence="1">
    <location>
        <position position="1"/>
    </location>
</feature>
<evidence type="ECO:0000313" key="1">
    <source>
        <dbReference type="EMBL" id="EJW89137.1"/>
    </source>
</evidence>
<protein>
    <submittedName>
        <fullName evidence="1">Uncharacterized protein</fullName>
    </submittedName>
</protein>
<name>J9FHM9_9ZZZZ</name>
<gene>
    <name evidence="1" type="ORF">EVA_22756</name>
</gene>
<feature type="non-terminal residue" evidence="1">
    <location>
        <position position="72"/>
    </location>
</feature>
<reference evidence="1" key="1">
    <citation type="journal article" date="2012" name="PLoS ONE">
        <title>Gene sets for utilization of primary and secondary nutrition supplies in the distal gut of endangered iberian lynx.</title>
        <authorList>
            <person name="Alcaide M."/>
            <person name="Messina E."/>
            <person name="Richter M."/>
            <person name="Bargiela R."/>
            <person name="Peplies J."/>
            <person name="Huws S.A."/>
            <person name="Newbold C.J."/>
            <person name="Golyshin P.N."/>
            <person name="Simon M.A."/>
            <person name="Lopez G."/>
            <person name="Yakimov M.M."/>
            <person name="Ferrer M."/>
        </authorList>
    </citation>
    <scope>NUCLEOTIDE SEQUENCE</scope>
</reference>
<comment type="caution">
    <text evidence="1">The sequence shown here is derived from an EMBL/GenBank/DDBJ whole genome shotgun (WGS) entry which is preliminary data.</text>
</comment>